<feature type="domain" description="Endonuclease/exonuclease/phosphatase" evidence="1">
    <location>
        <begin position="88"/>
        <end position="198"/>
    </location>
</feature>
<protein>
    <submittedName>
        <fullName evidence="2">RNA-directed DNA polymerase from transposon X</fullName>
    </submittedName>
</protein>
<keyword evidence="2" id="KW-0695">RNA-directed DNA polymerase</keyword>
<name>A0A3M7PT21_BRAPC</name>
<dbReference type="EMBL" id="REGN01009038">
    <property type="protein sequence ID" value="RNA02124.1"/>
    <property type="molecule type" value="Genomic_DNA"/>
</dbReference>
<dbReference type="PANTHER" id="PTHR33273">
    <property type="entry name" value="DOMAIN-CONTAINING PROTEIN, PUTATIVE-RELATED"/>
    <property type="match status" value="1"/>
</dbReference>
<proteinExistence type="predicted"/>
<accession>A0A3M7PT21</accession>
<dbReference type="Gene3D" id="3.60.10.10">
    <property type="entry name" value="Endonuclease/exonuclease/phosphatase"/>
    <property type="match status" value="1"/>
</dbReference>
<keyword evidence="3" id="KW-1185">Reference proteome</keyword>
<reference evidence="2 3" key="1">
    <citation type="journal article" date="2018" name="Sci. Rep.">
        <title>Genomic signatures of local adaptation to the degree of environmental predictability in rotifers.</title>
        <authorList>
            <person name="Franch-Gras L."/>
            <person name="Hahn C."/>
            <person name="Garcia-Roger E.M."/>
            <person name="Carmona M.J."/>
            <person name="Serra M."/>
            <person name="Gomez A."/>
        </authorList>
    </citation>
    <scope>NUCLEOTIDE SEQUENCE [LARGE SCALE GENOMIC DNA]</scope>
    <source>
        <strain evidence="2">HYR1</strain>
    </source>
</reference>
<evidence type="ECO:0000313" key="3">
    <source>
        <dbReference type="Proteomes" id="UP000276133"/>
    </source>
</evidence>
<dbReference type="AlphaFoldDB" id="A0A3M7PT21"/>
<gene>
    <name evidence="2" type="ORF">BpHYR1_022048</name>
</gene>
<dbReference type="GO" id="GO:0003964">
    <property type="term" value="F:RNA-directed DNA polymerase activity"/>
    <property type="evidence" value="ECO:0007669"/>
    <property type="project" value="UniProtKB-KW"/>
</dbReference>
<evidence type="ECO:0000259" key="1">
    <source>
        <dbReference type="Pfam" id="PF14529"/>
    </source>
</evidence>
<comment type="caution">
    <text evidence="2">The sequence shown here is derived from an EMBL/GenBank/DDBJ whole genome shotgun (WGS) entry which is preliminary data.</text>
</comment>
<dbReference type="Proteomes" id="UP000276133">
    <property type="component" value="Unassembled WGS sequence"/>
</dbReference>
<dbReference type="OrthoDB" id="7474049at2759"/>
<evidence type="ECO:0000313" key="2">
    <source>
        <dbReference type="EMBL" id="RNA02124.1"/>
    </source>
</evidence>
<keyword evidence="2" id="KW-0808">Transferase</keyword>
<dbReference type="InterPro" id="IPR005135">
    <property type="entry name" value="Endo/exonuclease/phosphatase"/>
</dbReference>
<dbReference type="Pfam" id="PF14529">
    <property type="entry name" value="Exo_endo_phos_2"/>
    <property type="match status" value="1"/>
</dbReference>
<dbReference type="SUPFAM" id="SSF56219">
    <property type="entry name" value="DNase I-like"/>
    <property type="match status" value="1"/>
</dbReference>
<organism evidence="2 3">
    <name type="scientific">Brachionus plicatilis</name>
    <name type="common">Marine rotifer</name>
    <name type="synonym">Brachionus muelleri</name>
    <dbReference type="NCBI Taxonomy" id="10195"/>
    <lineage>
        <taxon>Eukaryota</taxon>
        <taxon>Metazoa</taxon>
        <taxon>Spiralia</taxon>
        <taxon>Gnathifera</taxon>
        <taxon>Rotifera</taxon>
        <taxon>Eurotatoria</taxon>
        <taxon>Monogononta</taxon>
        <taxon>Pseudotrocha</taxon>
        <taxon>Ploima</taxon>
        <taxon>Brachionidae</taxon>
        <taxon>Brachionus</taxon>
    </lineage>
</organism>
<keyword evidence="2" id="KW-0548">Nucleotidyltransferase</keyword>
<dbReference type="PANTHER" id="PTHR33273:SF4">
    <property type="entry name" value="ENDONUCLEASE_EXONUCLEASE_PHOSPHATASE DOMAIN-CONTAINING PROTEIN"/>
    <property type="match status" value="1"/>
</dbReference>
<sequence length="347" mass="40323">MYFNFSKQSSSSDRLVITHWNCFQLPSRIPLLEKFLAQNCPDIVLLNEIKINQNDLNFYFNFKNYNSIVKARNCYGGGLSILIKEGIDLYNPPNIVLPFELFLDITKRCGKFILGGDLNAKAKSLGCFGENENGQILEKILSKLNLSVFNDKTPTFNRFKFEHFEILDLFLIPSSLADKILDFKLLQNHDMLNDHFPIQAYISIEHYITVKSPTNWGFFQELLRSSRLNINSLTNIDKLNELISLKIMNAAQKSIPFQSQKFFKSSLPKNIVILIKERRKVLRLFQKTRCPSLKMTFNKLTSELRSNLKDFLNQNWHENIRGKFPYKLKTENGSIQIKIKEKSSETS</sequence>
<dbReference type="InterPro" id="IPR036691">
    <property type="entry name" value="Endo/exonu/phosph_ase_sf"/>
</dbReference>